<protein>
    <recommendedName>
        <fullName evidence="4">DUF805 domain-containing protein</fullName>
    </recommendedName>
</protein>
<sequence length="159" mass="16581">MDLFTSFEGRISRKGFWLGFVGMAAISLILGAGVLSLLPGGPLQILFQIILSAGVVYIWSAVVVKRLHDRGKPALPWAVIFIAPGVLMQVMSIFRIGYSPVELAGSQIMVPGVGATVAMWAATAVALWMVVELGFLKGVPGANAYGPDPRGALAGATAA</sequence>
<dbReference type="Proteomes" id="UP000053675">
    <property type="component" value="Unassembled WGS sequence"/>
</dbReference>
<feature type="transmembrane region" description="Helical" evidence="1">
    <location>
        <begin position="108"/>
        <end position="131"/>
    </location>
</feature>
<dbReference type="STRING" id="472175.EL18_00036"/>
<dbReference type="PANTHER" id="PTHR34980">
    <property type="entry name" value="INNER MEMBRANE PROTEIN-RELATED-RELATED"/>
    <property type="match status" value="1"/>
</dbReference>
<organism evidence="2 3">
    <name type="scientific">Nitratireductor basaltis</name>
    <dbReference type="NCBI Taxonomy" id="472175"/>
    <lineage>
        <taxon>Bacteria</taxon>
        <taxon>Pseudomonadati</taxon>
        <taxon>Pseudomonadota</taxon>
        <taxon>Alphaproteobacteria</taxon>
        <taxon>Hyphomicrobiales</taxon>
        <taxon>Phyllobacteriaceae</taxon>
        <taxon>Nitratireductor</taxon>
    </lineage>
</organism>
<keyword evidence="1" id="KW-0472">Membrane</keyword>
<keyword evidence="3" id="KW-1185">Reference proteome</keyword>
<accession>A0A084U7T6</accession>
<feature type="transmembrane region" description="Helical" evidence="1">
    <location>
        <begin position="16"/>
        <end position="39"/>
    </location>
</feature>
<dbReference type="RefSeq" id="WP_036478533.1">
    <property type="nucleotide sequence ID" value="NZ_JMQM01000001.1"/>
</dbReference>
<dbReference type="GO" id="GO:0005886">
    <property type="term" value="C:plasma membrane"/>
    <property type="evidence" value="ECO:0007669"/>
    <property type="project" value="TreeGrafter"/>
</dbReference>
<evidence type="ECO:0000256" key="1">
    <source>
        <dbReference type="SAM" id="Phobius"/>
    </source>
</evidence>
<proteinExistence type="predicted"/>
<evidence type="ECO:0008006" key="4">
    <source>
        <dbReference type="Google" id="ProtNLM"/>
    </source>
</evidence>
<evidence type="ECO:0000313" key="2">
    <source>
        <dbReference type="EMBL" id="KFB09022.1"/>
    </source>
</evidence>
<dbReference type="InterPro" id="IPR008523">
    <property type="entry name" value="DUF805"/>
</dbReference>
<evidence type="ECO:0000313" key="3">
    <source>
        <dbReference type="Proteomes" id="UP000053675"/>
    </source>
</evidence>
<comment type="caution">
    <text evidence="2">The sequence shown here is derived from an EMBL/GenBank/DDBJ whole genome shotgun (WGS) entry which is preliminary data.</text>
</comment>
<keyword evidence="1" id="KW-1133">Transmembrane helix</keyword>
<dbReference type="PATRIC" id="fig|472175.3.peg.38"/>
<name>A0A084U7T6_9HYPH</name>
<dbReference type="Pfam" id="PF05656">
    <property type="entry name" value="DUF805"/>
    <property type="match status" value="1"/>
</dbReference>
<feature type="transmembrane region" description="Helical" evidence="1">
    <location>
        <begin position="76"/>
        <end position="96"/>
    </location>
</feature>
<keyword evidence="1" id="KW-0812">Transmembrane</keyword>
<gene>
    <name evidence="2" type="ORF">EL18_00036</name>
</gene>
<feature type="transmembrane region" description="Helical" evidence="1">
    <location>
        <begin position="45"/>
        <end position="64"/>
    </location>
</feature>
<dbReference type="EMBL" id="JMQM01000001">
    <property type="protein sequence ID" value="KFB09022.1"/>
    <property type="molecule type" value="Genomic_DNA"/>
</dbReference>
<dbReference type="AlphaFoldDB" id="A0A084U7T6"/>
<dbReference type="OrthoDB" id="9812349at2"/>
<reference evidence="2" key="1">
    <citation type="submission" date="2014-05" db="EMBL/GenBank/DDBJ databases">
        <title>Draft Genome Sequence of Nitratireductor basaltis Strain UMTGB225, A Marine Bacterium Isolated from Green Barrel Tunicate.</title>
        <authorList>
            <person name="Gan H.Y."/>
        </authorList>
    </citation>
    <scope>NUCLEOTIDE SEQUENCE [LARGE SCALE GENOMIC DNA]</scope>
    <source>
        <strain evidence="2">UMTGB225</strain>
    </source>
</reference>
<dbReference type="PANTHER" id="PTHR34980:SF3">
    <property type="entry name" value="BLR8105 PROTEIN"/>
    <property type="match status" value="1"/>
</dbReference>